<dbReference type="EMBL" id="BDGG01000003">
    <property type="protein sequence ID" value="GAU96329.1"/>
    <property type="molecule type" value="Genomic_DNA"/>
</dbReference>
<dbReference type="GO" id="GO:0007264">
    <property type="term" value="P:small GTPase-mediated signal transduction"/>
    <property type="evidence" value="ECO:0007669"/>
    <property type="project" value="InterPro"/>
</dbReference>
<dbReference type="InterPro" id="IPR007515">
    <property type="entry name" value="Mss4"/>
</dbReference>
<dbReference type="SUPFAM" id="SSF51316">
    <property type="entry name" value="Mss4-like"/>
    <property type="match status" value="1"/>
</dbReference>
<evidence type="ECO:0000313" key="6">
    <source>
        <dbReference type="Proteomes" id="UP000186922"/>
    </source>
</evidence>
<dbReference type="PANTHER" id="PTHR13276:SF0">
    <property type="entry name" value="GUANINE NUCLEOTIDE EXCHANGE FACTOR MSS4"/>
    <property type="match status" value="1"/>
</dbReference>
<dbReference type="GO" id="GO:0015031">
    <property type="term" value="P:protein transport"/>
    <property type="evidence" value="ECO:0007669"/>
    <property type="project" value="UniProtKB-KW"/>
</dbReference>
<keyword evidence="1" id="KW-0813">Transport</keyword>
<dbReference type="InterPro" id="IPR011057">
    <property type="entry name" value="Mss4-like_sf"/>
</dbReference>
<keyword evidence="2" id="KW-0344">Guanine-nucleotide releasing factor</keyword>
<evidence type="ECO:0008006" key="7">
    <source>
        <dbReference type="Google" id="ProtNLM"/>
    </source>
</evidence>
<dbReference type="AlphaFoldDB" id="A0A1D1V3H6"/>
<gene>
    <name evidence="5" type="primary">RvY_07790-1</name>
    <name evidence="5" type="synonym">RvY_07790.1</name>
    <name evidence="5" type="ORF">RvY_07790</name>
</gene>
<protein>
    <recommendedName>
        <fullName evidence="7">Mss4-like protein</fullName>
    </recommendedName>
</protein>
<dbReference type="InterPro" id="IPR011323">
    <property type="entry name" value="Mss4/transl-control_tumour"/>
</dbReference>
<reference evidence="5 6" key="1">
    <citation type="journal article" date="2016" name="Nat. Commun.">
        <title>Extremotolerant tardigrade genome and improved radiotolerance of human cultured cells by tardigrade-unique protein.</title>
        <authorList>
            <person name="Hashimoto T."/>
            <person name="Horikawa D.D."/>
            <person name="Saito Y."/>
            <person name="Kuwahara H."/>
            <person name="Kozuka-Hata H."/>
            <person name="Shin-I T."/>
            <person name="Minakuchi Y."/>
            <person name="Ohishi K."/>
            <person name="Motoyama A."/>
            <person name="Aizu T."/>
            <person name="Enomoto A."/>
            <person name="Kondo K."/>
            <person name="Tanaka S."/>
            <person name="Hara Y."/>
            <person name="Koshikawa S."/>
            <person name="Sagara H."/>
            <person name="Miura T."/>
            <person name="Yokobori S."/>
            <person name="Miyagawa K."/>
            <person name="Suzuki Y."/>
            <person name="Kubo T."/>
            <person name="Oyama M."/>
            <person name="Kohara Y."/>
            <person name="Fujiyama A."/>
            <person name="Arakawa K."/>
            <person name="Katayama T."/>
            <person name="Toyoda A."/>
            <person name="Kunieda T."/>
        </authorList>
    </citation>
    <scope>NUCLEOTIDE SEQUENCE [LARGE SCALE GENOMIC DNA]</scope>
    <source>
        <strain evidence="5 6">YOKOZUNA-1</strain>
    </source>
</reference>
<dbReference type="GO" id="GO:0005085">
    <property type="term" value="F:guanyl-nucleotide exchange factor activity"/>
    <property type="evidence" value="ECO:0007669"/>
    <property type="project" value="UniProtKB-KW"/>
</dbReference>
<dbReference type="Proteomes" id="UP000186922">
    <property type="component" value="Unassembled WGS sequence"/>
</dbReference>
<keyword evidence="6" id="KW-1185">Reference proteome</keyword>
<dbReference type="Gene3D" id="2.170.150.10">
    <property type="entry name" value="Metal Binding Protein, Guanine Nucleotide Exchange Factor, Chain A"/>
    <property type="match status" value="1"/>
</dbReference>
<evidence type="ECO:0000256" key="3">
    <source>
        <dbReference type="ARBA" id="ARBA00022927"/>
    </source>
</evidence>
<keyword evidence="3" id="KW-0653">Protein transport</keyword>
<feature type="region of interest" description="Disordered" evidence="4">
    <location>
        <begin position="15"/>
        <end position="41"/>
    </location>
</feature>
<organism evidence="5 6">
    <name type="scientific">Ramazzottius varieornatus</name>
    <name type="common">Water bear</name>
    <name type="synonym">Tardigrade</name>
    <dbReference type="NCBI Taxonomy" id="947166"/>
    <lineage>
        <taxon>Eukaryota</taxon>
        <taxon>Metazoa</taxon>
        <taxon>Ecdysozoa</taxon>
        <taxon>Tardigrada</taxon>
        <taxon>Eutardigrada</taxon>
        <taxon>Parachela</taxon>
        <taxon>Hypsibioidea</taxon>
        <taxon>Ramazzottiidae</taxon>
        <taxon>Ramazzottius</taxon>
    </lineage>
</organism>
<dbReference type="PANTHER" id="PTHR13276">
    <property type="entry name" value="GUANINE NUCLEOTIDE EXCHANGE FACTOR MSS4"/>
    <property type="match status" value="1"/>
</dbReference>
<dbReference type="Pfam" id="PF04421">
    <property type="entry name" value="Mss4"/>
    <property type="match status" value="1"/>
</dbReference>
<name>A0A1D1V3H6_RAMVA</name>
<evidence type="ECO:0000256" key="4">
    <source>
        <dbReference type="SAM" id="MobiDB-lite"/>
    </source>
</evidence>
<dbReference type="GO" id="GO:0006892">
    <property type="term" value="P:post-Golgi vesicle-mediated transport"/>
    <property type="evidence" value="ECO:0007669"/>
    <property type="project" value="TreeGrafter"/>
</dbReference>
<sequence>MAQAVSNAFGVGSSSSAAAELASPHPPGTNRSESVVEPMHSRTNPKRVVCLQCGSKILLPETAAHVRKNVFLPHMKLKPIVAGAPQTFLTLSKSDEDGGSEEQTAEEVLYVLDDVPGEVLHDFWMVKDMYTFENVGFSHAVGKLKYLTCADCEVGPIGYHDMEKLNEFFVAWSRVGEK</sequence>
<evidence type="ECO:0000256" key="1">
    <source>
        <dbReference type="ARBA" id="ARBA00022448"/>
    </source>
</evidence>
<dbReference type="GO" id="GO:0008270">
    <property type="term" value="F:zinc ion binding"/>
    <property type="evidence" value="ECO:0007669"/>
    <property type="project" value="TreeGrafter"/>
</dbReference>
<evidence type="ECO:0000256" key="2">
    <source>
        <dbReference type="ARBA" id="ARBA00022658"/>
    </source>
</evidence>
<accession>A0A1D1V3H6</accession>
<dbReference type="OrthoDB" id="30840at2759"/>
<dbReference type="PROSITE" id="PS51796">
    <property type="entry name" value="MSS4"/>
    <property type="match status" value="1"/>
</dbReference>
<dbReference type="GO" id="GO:0016020">
    <property type="term" value="C:membrane"/>
    <property type="evidence" value="ECO:0007669"/>
    <property type="project" value="TreeGrafter"/>
</dbReference>
<comment type="caution">
    <text evidence="5">The sequence shown here is derived from an EMBL/GenBank/DDBJ whole genome shotgun (WGS) entry which is preliminary data.</text>
</comment>
<dbReference type="STRING" id="947166.A0A1D1V3H6"/>
<dbReference type="GO" id="GO:0005829">
    <property type="term" value="C:cytosol"/>
    <property type="evidence" value="ECO:0007669"/>
    <property type="project" value="TreeGrafter"/>
</dbReference>
<proteinExistence type="predicted"/>
<evidence type="ECO:0000313" key="5">
    <source>
        <dbReference type="EMBL" id="GAU96329.1"/>
    </source>
</evidence>